<dbReference type="Proteomes" id="UP000019249">
    <property type="component" value="Unassembled WGS sequence"/>
</dbReference>
<dbReference type="SUPFAM" id="SSF47413">
    <property type="entry name" value="lambda repressor-like DNA-binding domains"/>
    <property type="match status" value="1"/>
</dbReference>
<name>A0ABN0RDS3_9LIST</name>
<evidence type="ECO:0000313" key="1">
    <source>
        <dbReference type="EMBL" id="EUJ29186.1"/>
    </source>
</evidence>
<organism evidence="1 2">
    <name type="scientific">Listeria floridensis FSL S10-1187</name>
    <dbReference type="NCBI Taxonomy" id="1265817"/>
    <lineage>
        <taxon>Bacteria</taxon>
        <taxon>Bacillati</taxon>
        <taxon>Bacillota</taxon>
        <taxon>Bacilli</taxon>
        <taxon>Bacillales</taxon>
        <taxon>Listeriaceae</taxon>
        <taxon>Listeria</taxon>
    </lineage>
</organism>
<dbReference type="CDD" id="cd00093">
    <property type="entry name" value="HTH_XRE"/>
    <property type="match status" value="1"/>
</dbReference>
<accession>A0ABN0RDS3</accession>
<reference evidence="1 2" key="1">
    <citation type="journal article" date="2014" name="Int. J. Syst. Evol. Microbiol.">
        <title>Listeria floridensis sp. nov., Listeria aquatica sp. nov., Listeria cornellensis sp. nov., Listeria riparia sp. nov. and Listeria grandensis sp. nov., from agricultural and natural environments.</title>
        <authorList>
            <person name="den Bakker H.C."/>
            <person name="Warchocki S."/>
            <person name="Wright E.M."/>
            <person name="Allred A.F."/>
            <person name="Ahlstrom C."/>
            <person name="Manuel C.S."/>
            <person name="Stasiewicz M.J."/>
            <person name="Burrell A."/>
            <person name="Roof S."/>
            <person name="Strawn L."/>
            <person name="Fortes E.D."/>
            <person name="Nightingale K.K."/>
            <person name="Kephart D."/>
            <person name="Wiedmann M."/>
        </authorList>
    </citation>
    <scope>NUCLEOTIDE SEQUENCE [LARGE SCALE GENOMIC DNA]</scope>
    <source>
        <strain evidence="1 2">FSL S10-1187</strain>
    </source>
</reference>
<evidence type="ECO:0008006" key="3">
    <source>
        <dbReference type="Google" id="ProtNLM"/>
    </source>
</evidence>
<dbReference type="InterPro" id="IPR001387">
    <property type="entry name" value="Cro/C1-type_HTH"/>
</dbReference>
<keyword evidence="2" id="KW-1185">Reference proteome</keyword>
<dbReference type="EMBL" id="AODF01000026">
    <property type="protein sequence ID" value="EUJ29186.1"/>
    <property type="molecule type" value="Genomic_DNA"/>
</dbReference>
<dbReference type="InterPro" id="IPR010982">
    <property type="entry name" value="Lambda_DNA-bd_dom_sf"/>
</dbReference>
<comment type="caution">
    <text evidence="1">The sequence shown here is derived from an EMBL/GenBank/DDBJ whole genome shotgun (WGS) entry which is preliminary data.</text>
</comment>
<protein>
    <recommendedName>
        <fullName evidence="3">HTH cro/C1-type domain-containing protein</fullName>
    </recommendedName>
</protein>
<dbReference type="Gene3D" id="1.10.260.40">
    <property type="entry name" value="lambda repressor-like DNA-binding domains"/>
    <property type="match status" value="1"/>
</dbReference>
<evidence type="ECO:0000313" key="2">
    <source>
        <dbReference type="Proteomes" id="UP000019249"/>
    </source>
</evidence>
<proteinExistence type="predicted"/>
<sequence>MVDISAHIQHYRKVQNMSHHELAEKLHVLRQTISK</sequence>
<gene>
    <name evidence="1" type="ORF">MFLO_11395</name>
</gene>